<protein>
    <submittedName>
        <fullName evidence="2">Integrating conjugative element protein (TIGR03761 family)</fullName>
    </submittedName>
</protein>
<dbReference type="RefSeq" id="WP_083506215.1">
    <property type="nucleotide sequence ID" value="NZ_SNXW01000002.1"/>
</dbReference>
<dbReference type="AlphaFoldDB" id="A0A4R6RHA1"/>
<keyword evidence="3" id="KW-1185">Reference proteome</keyword>
<evidence type="ECO:0000256" key="1">
    <source>
        <dbReference type="SAM" id="MobiDB-lite"/>
    </source>
</evidence>
<name>A0A4R6RHA1_9BURK</name>
<reference evidence="2 3" key="1">
    <citation type="submission" date="2019-03" db="EMBL/GenBank/DDBJ databases">
        <title>Genomic Encyclopedia of Type Strains, Phase IV (KMG-IV): sequencing the most valuable type-strain genomes for metagenomic binning, comparative biology and taxonomic classification.</title>
        <authorList>
            <person name="Goeker M."/>
        </authorList>
    </citation>
    <scope>NUCLEOTIDE SEQUENCE [LARGE SCALE GENOMIC DNA]</scope>
    <source>
        <strain evidence="2 3">DSM 11901</strain>
    </source>
</reference>
<evidence type="ECO:0000313" key="2">
    <source>
        <dbReference type="EMBL" id="TDP85654.1"/>
    </source>
</evidence>
<dbReference type="NCBIfam" id="TIGR03761">
    <property type="entry name" value="ICE_PFL4669"/>
    <property type="match status" value="1"/>
</dbReference>
<dbReference type="Pfam" id="PF08900">
    <property type="entry name" value="AcaB"/>
    <property type="match status" value="1"/>
</dbReference>
<sequence>MSENNQTVDIQSPIAAGSPFPDGYDIVGEREFLKDLIDSDQVDPTDPRYPRLVELENREAALSKMRVAHKSREGANTEVTDREALGLRDMGKLAVANDESDSVDIHTMHAARLFLGRETKPGENGYAMTGGRRVASALRAIWHLSSKDNPYADYALILSDERMDEVRREIDKRIKNMQRDLERYESQGLNFHVLKNPKPYRVELGFRSPYGYSVIMLINRFDYYVRMVKTMAAKSIIGDSEGRSKIYELTKQCRSIFEEVVNFHRILMRPQLVELSRSDFLPTAQDDGKKRVAAVVKLLGEVPREVFKGQIVPRHSRRRIQLSPQELRLLDEVPLNGDMPVAEESTLL</sequence>
<dbReference type="Proteomes" id="UP000294593">
    <property type="component" value="Unassembled WGS sequence"/>
</dbReference>
<gene>
    <name evidence="2" type="ORF">EV672_1021</name>
</gene>
<evidence type="ECO:0000313" key="3">
    <source>
        <dbReference type="Proteomes" id="UP000294593"/>
    </source>
</evidence>
<proteinExistence type="predicted"/>
<feature type="region of interest" description="Disordered" evidence="1">
    <location>
        <begin position="1"/>
        <end position="21"/>
    </location>
</feature>
<accession>A0A4R6RHA1</accession>
<organism evidence="2 3">
    <name type="scientific">Aquabacterium commune</name>
    <dbReference type="NCBI Taxonomy" id="70586"/>
    <lineage>
        <taxon>Bacteria</taxon>
        <taxon>Pseudomonadati</taxon>
        <taxon>Pseudomonadota</taxon>
        <taxon>Betaproteobacteria</taxon>
        <taxon>Burkholderiales</taxon>
        <taxon>Aquabacterium</taxon>
    </lineage>
</organism>
<comment type="caution">
    <text evidence="2">The sequence shown here is derived from an EMBL/GenBank/DDBJ whole genome shotgun (WGS) entry which is preliminary data.</text>
</comment>
<dbReference type="OrthoDB" id="8524550at2"/>
<feature type="compositionally biased region" description="Polar residues" evidence="1">
    <location>
        <begin position="1"/>
        <end position="10"/>
    </location>
</feature>
<dbReference type="InterPro" id="IPR014996">
    <property type="entry name" value="AcaB"/>
</dbReference>
<dbReference type="EMBL" id="SNXW01000002">
    <property type="protein sequence ID" value="TDP85654.1"/>
    <property type="molecule type" value="Genomic_DNA"/>
</dbReference>